<dbReference type="GO" id="GO:0009116">
    <property type="term" value="P:nucleoside metabolic process"/>
    <property type="evidence" value="ECO:0007669"/>
    <property type="project" value="InterPro"/>
</dbReference>
<dbReference type="Gene3D" id="3.40.50.1580">
    <property type="entry name" value="Nucleoside phosphorylase domain"/>
    <property type="match status" value="1"/>
</dbReference>
<dbReference type="GO" id="GO:0003824">
    <property type="term" value="F:catalytic activity"/>
    <property type="evidence" value="ECO:0007669"/>
    <property type="project" value="InterPro"/>
</dbReference>
<comment type="caution">
    <text evidence="1">The sequence shown here is derived from an EMBL/GenBank/DDBJ whole genome shotgun (WGS) entry which is preliminary data.</text>
</comment>
<proteinExistence type="predicted"/>
<dbReference type="InterPro" id="IPR035994">
    <property type="entry name" value="Nucleoside_phosphorylase_sf"/>
</dbReference>
<dbReference type="OrthoDB" id="5136142at2759"/>
<evidence type="ECO:0000313" key="1">
    <source>
        <dbReference type="EMBL" id="GFF21807.1"/>
    </source>
</evidence>
<reference evidence="1 2" key="1">
    <citation type="submission" date="2020-01" db="EMBL/GenBank/DDBJ databases">
        <title>Aspergillus terreus IFO 6365 whole genome shotgun sequence.</title>
        <authorList>
            <person name="Kanamasa S."/>
            <person name="Takahashi H."/>
        </authorList>
    </citation>
    <scope>NUCLEOTIDE SEQUENCE [LARGE SCALE GENOMIC DNA]</scope>
    <source>
        <strain evidence="1 2">IFO 6365</strain>
    </source>
</reference>
<sequence length="501" mass="54894">MQRSFPNIKHMLVVGIAGGMPRYGVDMQEQIVLGDVVIGVPQNRDGGVAHYEFGAWEGKTQLRVSGHTLHPSPSLLTAANILRSLHMQKPGTQIPHFLHQLRENLDCHDLEDFKDPGPENDLLFDEDYPHSDRNRLCEGLCDTTRSKSRCKRGSGAMRKEDTPRIHYGTIGSASTLVISSEKRNELYQKHNVICFEMESAGVLGNFPGLVIRGVCDYADSHKNKRWQKYAAATAAACAKELLLLVPSAKSIPEDLKSGSASSTPELNVIGNSPSGGMTDVYTIELINNSGAGGKVYNIYSAKAAVEGGGNTADTVHSVVWFRSRTLGIGQRTSLRFDNKFYGFLGSRLGEIIDVQENKPVVVGSNRAKGTILLLDQSSVFRPIPPDNEVPAPGNQQFTIVTDERLDPDGDVIGISRGKLTSTGIMPAPTVVVDLKPNVVYNFTIDNAVYVKATNFPERTVQKAPDYNDKNAARIEFRGNKRKATVIEDDKGYFTVVYSRGD</sequence>
<keyword evidence="2" id="KW-1185">Reference proteome</keyword>
<dbReference type="VEuPathDB" id="FungiDB:ATEG_10376"/>
<protein>
    <submittedName>
        <fullName evidence="1">Purine and uridine phosphorylase</fullName>
    </submittedName>
</protein>
<dbReference type="Proteomes" id="UP000452235">
    <property type="component" value="Unassembled WGS sequence"/>
</dbReference>
<dbReference type="AlphaFoldDB" id="A0A5M3ZE35"/>
<dbReference type="InterPro" id="IPR053137">
    <property type="entry name" value="NLR-like"/>
</dbReference>
<dbReference type="SUPFAM" id="SSF53167">
    <property type="entry name" value="Purine and uridine phosphorylases"/>
    <property type="match status" value="1"/>
</dbReference>
<gene>
    <name evidence="1" type="ORF">ATEIFO6365_0016013100</name>
</gene>
<accession>A0A5M3ZE35</accession>
<evidence type="ECO:0000313" key="2">
    <source>
        <dbReference type="Proteomes" id="UP000452235"/>
    </source>
</evidence>
<organism evidence="1 2">
    <name type="scientific">Aspergillus terreus</name>
    <dbReference type="NCBI Taxonomy" id="33178"/>
    <lineage>
        <taxon>Eukaryota</taxon>
        <taxon>Fungi</taxon>
        <taxon>Dikarya</taxon>
        <taxon>Ascomycota</taxon>
        <taxon>Pezizomycotina</taxon>
        <taxon>Eurotiomycetes</taxon>
        <taxon>Eurotiomycetidae</taxon>
        <taxon>Eurotiales</taxon>
        <taxon>Aspergillaceae</taxon>
        <taxon>Aspergillus</taxon>
        <taxon>Aspergillus subgen. Circumdati</taxon>
    </lineage>
</organism>
<dbReference type="VEuPathDB" id="FungiDB:ATEG_02929"/>
<dbReference type="PANTHER" id="PTHR46082">
    <property type="entry name" value="ATP/GTP-BINDING PROTEIN-RELATED"/>
    <property type="match status" value="1"/>
</dbReference>
<name>A0A5M3ZE35_ASPTE</name>
<dbReference type="EMBL" id="BLJY01000016">
    <property type="protein sequence ID" value="GFF21807.1"/>
    <property type="molecule type" value="Genomic_DNA"/>
</dbReference>
<dbReference type="PANTHER" id="PTHR46082:SF6">
    <property type="entry name" value="AAA+ ATPASE DOMAIN-CONTAINING PROTEIN-RELATED"/>
    <property type="match status" value="1"/>
</dbReference>